<keyword evidence="5 7" id="KW-1133">Transmembrane helix</keyword>
<dbReference type="PANTHER" id="PTHR43414:SF6">
    <property type="entry name" value="MULTIDRUG RESISTANCE PROTEIN MDTG"/>
    <property type="match status" value="1"/>
</dbReference>
<evidence type="ECO:0000256" key="3">
    <source>
        <dbReference type="ARBA" id="ARBA00022475"/>
    </source>
</evidence>
<dbReference type="GO" id="GO:0005886">
    <property type="term" value="C:plasma membrane"/>
    <property type="evidence" value="ECO:0007669"/>
    <property type="project" value="UniProtKB-SubCell"/>
</dbReference>
<dbReference type="Proteomes" id="UP000051655">
    <property type="component" value="Unassembled WGS sequence"/>
</dbReference>
<keyword evidence="2" id="KW-0813">Transport</keyword>
<organism evidence="9 10">
    <name type="scientific">Weissella kandleri</name>
    <dbReference type="NCBI Taxonomy" id="1616"/>
    <lineage>
        <taxon>Bacteria</taxon>
        <taxon>Bacillati</taxon>
        <taxon>Bacillota</taxon>
        <taxon>Bacilli</taxon>
        <taxon>Lactobacillales</taxon>
        <taxon>Lactobacillaceae</taxon>
        <taxon>Weissella</taxon>
    </lineage>
</organism>
<evidence type="ECO:0000256" key="5">
    <source>
        <dbReference type="ARBA" id="ARBA00022989"/>
    </source>
</evidence>
<evidence type="ECO:0000313" key="10">
    <source>
        <dbReference type="Proteomes" id="UP000051655"/>
    </source>
</evidence>
<comment type="caution">
    <text evidence="9">The sequence shown here is derived from an EMBL/GenBank/DDBJ whole genome shotgun (WGS) entry which is preliminary data.</text>
</comment>
<dbReference type="InterPro" id="IPR011701">
    <property type="entry name" value="MFS"/>
</dbReference>
<dbReference type="AlphaFoldDB" id="A0A0R2JMB4"/>
<dbReference type="STRING" id="1616.IV73_GL000861"/>
<evidence type="ECO:0000256" key="1">
    <source>
        <dbReference type="ARBA" id="ARBA00004651"/>
    </source>
</evidence>
<feature type="transmembrane region" description="Helical" evidence="7">
    <location>
        <begin position="290"/>
        <end position="308"/>
    </location>
</feature>
<gene>
    <name evidence="9" type="ORF">IV73_GL000861</name>
</gene>
<dbReference type="SUPFAM" id="SSF103473">
    <property type="entry name" value="MFS general substrate transporter"/>
    <property type="match status" value="1"/>
</dbReference>
<dbReference type="GO" id="GO:0022857">
    <property type="term" value="F:transmembrane transporter activity"/>
    <property type="evidence" value="ECO:0007669"/>
    <property type="project" value="InterPro"/>
</dbReference>
<dbReference type="InterPro" id="IPR001958">
    <property type="entry name" value="Tet-R_TetA/multi-R_MdtG-like"/>
</dbReference>
<evidence type="ECO:0000256" key="2">
    <source>
        <dbReference type="ARBA" id="ARBA00022448"/>
    </source>
</evidence>
<keyword evidence="10" id="KW-1185">Reference proteome</keyword>
<keyword evidence="3" id="KW-1003">Cell membrane</keyword>
<dbReference type="EMBL" id="JQBP01000003">
    <property type="protein sequence ID" value="KRN75101.1"/>
    <property type="molecule type" value="Genomic_DNA"/>
</dbReference>
<sequence length="410" mass="44663">MKSRLLKPMPTWQKNMYLLWVGVFLAGVGLSMVTPFLSLYIGTLGTFTKSQLSFYSSLAFSGSYFVMAIVSPLWGRLADTKGRKKMIIRAGLGMSIVFFLMGLVNNVWQLIALRVLQGALGGFASNSNALVASETPAEQSGYSMGIMMTGMTSGTLLGPLFGGLLADTIGFRVTFILTGSLLMLATLLVIFGVHEVFKPAEHVKPLSRSAAFDKLAHPKMMWGFFLTTMLVMVANQSINPILALFVQELNHNGQNTAFWAGIVAAVPGIATLLFAPTLGRLGDHYGTARMISLGFLFASLVFLPMSLVQTISQLIMLRFLIGVSDATMLPAIQSLITKEAPHEIVSRMFAYNQSFQSLGSVFGPLLGALTAHYFDYRGVFVVSAVLMVLNGLWFWYNTRTMRESDAGHAA</sequence>
<protein>
    <submittedName>
        <fullName evidence="9">Mfs family major facilitator transporter</fullName>
    </submittedName>
</protein>
<dbReference type="InterPro" id="IPR036259">
    <property type="entry name" value="MFS_trans_sf"/>
</dbReference>
<keyword evidence="6 7" id="KW-0472">Membrane</keyword>
<dbReference type="OrthoDB" id="65739at2"/>
<feature type="transmembrane region" description="Helical" evidence="7">
    <location>
        <begin position="379"/>
        <end position="396"/>
    </location>
</feature>
<dbReference type="PATRIC" id="fig|1616.3.peg.881"/>
<dbReference type="RefSeq" id="WP_057755259.1">
    <property type="nucleotide sequence ID" value="NZ_JQBP01000003.1"/>
</dbReference>
<evidence type="ECO:0000256" key="6">
    <source>
        <dbReference type="ARBA" id="ARBA00023136"/>
    </source>
</evidence>
<reference evidence="9 10" key="1">
    <citation type="journal article" date="2015" name="Genome Announc.">
        <title>Expanding the biotechnology potential of lactobacilli through comparative genomics of 213 strains and associated genera.</title>
        <authorList>
            <person name="Sun Z."/>
            <person name="Harris H.M."/>
            <person name="McCann A."/>
            <person name="Guo C."/>
            <person name="Argimon S."/>
            <person name="Zhang W."/>
            <person name="Yang X."/>
            <person name="Jeffery I.B."/>
            <person name="Cooney J.C."/>
            <person name="Kagawa T.F."/>
            <person name="Liu W."/>
            <person name="Song Y."/>
            <person name="Salvetti E."/>
            <person name="Wrobel A."/>
            <person name="Rasinkangas P."/>
            <person name="Parkhill J."/>
            <person name="Rea M.C."/>
            <person name="O'Sullivan O."/>
            <person name="Ritari J."/>
            <person name="Douillard F.P."/>
            <person name="Paul Ross R."/>
            <person name="Yang R."/>
            <person name="Briner A.E."/>
            <person name="Felis G.E."/>
            <person name="de Vos W.M."/>
            <person name="Barrangou R."/>
            <person name="Klaenhammer T.R."/>
            <person name="Caufield P.W."/>
            <person name="Cui Y."/>
            <person name="Zhang H."/>
            <person name="O'Toole P.W."/>
        </authorList>
    </citation>
    <scope>NUCLEOTIDE SEQUENCE [LARGE SCALE GENOMIC DNA]</scope>
    <source>
        <strain evidence="9 10">DSM 20593</strain>
    </source>
</reference>
<dbReference type="PANTHER" id="PTHR43414">
    <property type="entry name" value="MULTIDRUG RESISTANCE PROTEIN MDTG"/>
    <property type="match status" value="1"/>
</dbReference>
<comment type="subcellular location">
    <subcellularLocation>
        <location evidence="1">Cell membrane</location>
        <topology evidence="1">Multi-pass membrane protein</topology>
    </subcellularLocation>
</comment>
<name>A0A0R2JMB4_9LACO</name>
<feature type="domain" description="Major facilitator superfamily (MFS) profile" evidence="8">
    <location>
        <begin position="15"/>
        <end position="402"/>
    </location>
</feature>
<keyword evidence="4 7" id="KW-0812">Transmembrane</keyword>
<evidence type="ECO:0000313" key="9">
    <source>
        <dbReference type="EMBL" id="KRN75101.1"/>
    </source>
</evidence>
<feature type="transmembrane region" description="Helical" evidence="7">
    <location>
        <begin position="142"/>
        <end position="166"/>
    </location>
</feature>
<dbReference type="PRINTS" id="PR01035">
    <property type="entry name" value="TCRTETA"/>
</dbReference>
<accession>A0A0R2JMB4</accession>
<evidence type="ECO:0000256" key="4">
    <source>
        <dbReference type="ARBA" id="ARBA00022692"/>
    </source>
</evidence>
<dbReference type="InterPro" id="IPR020846">
    <property type="entry name" value="MFS_dom"/>
</dbReference>
<evidence type="ECO:0000259" key="8">
    <source>
        <dbReference type="PROSITE" id="PS50850"/>
    </source>
</evidence>
<feature type="transmembrane region" description="Helical" evidence="7">
    <location>
        <begin position="222"/>
        <end position="245"/>
    </location>
</feature>
<feature type="transmembrane region" description="Helical" evidence="7">
    <location>
        <begin position="257"/>
        <end position="278"/>
    </location>
</feature>
<proteinExistence type="predicted"/>
<evidence type="ECO:0000256" key="7">
    <source>
        <dbReference type="SAM" id="Phobius"/>
    </source>
</evidence>
<dbReference type="PROSITE" id="PS50850">
    <property type="entry name" value="MFS"/>
    <property type="match status" value="1"/>
</dbReference>
<feature type="transmembrane region" description="Helical" evidence="7">
    <location>
        <begin position="86"/>
        <end position="108"/>
    </location>
</feature>
<feature type="transmembrane region" description="Helical" evidence="7">
    <location>
        <begin position="16"/>
        <end position="41"/>
    </location>
</feature>
<dbReference type="Gene3D" id="1.20.1250.20">
    <property type="entry name" value="MFS general substrate transporter like domains"/>
    <property type="match status" value="2"/>
</dbReference>
<feature type="transmembrane region" description="Helical" evidence="7">
    <location>
        <begin position="53"/>
        <end position="74"/>
    </location>
</feature>
<dbReference type="Pfam" id="PF07690">
    <property type="entry name" value="MFS_1"/>
    <property type="match status" value="1"/>
</dbReference>
<feature type="transmembrane region" description="Helical" evidence="7">
    <location>
        <begin position="173"/>
        <end position="193"/>
    </location>
</feature>